<feature type="non-terminal residue" evidence="1">
    <location>
        <position position="1"/>
    </location>
</feature>
<comment type="caution">
    <text evidence="1">The sequence shown here is derived from an EMBL/GenBank/DDBJ whole genome shotgun (WGS) entry which is preliminary data.</text>
</comment>
<gene>
    <name evidence="1" type="ORF">LCGC14_2464750</name>
</gene>
<name>A0A0F9E619_9ZZZZ</name>
<proteinExistence type="predicted"/>
<dbReference type="AlphaFoldDB" id="A0A0F9E619"/>
<protein>
    <submittedName>
        <fullName evidence="1">Uncharacterized protein</fullName>
    </submittedName>
</protein>
<sequence length="259" mass="27862">NAQVDAAVLRAIALKDEIGDKTGAAQEVITAIELANTQLDLAIADLVVMQTDITDNDTAFDAAMVAVNTALDKAVTDIASGDSLINTIPIGGNPVGRYQNAAATQIGVARGFVAEAMALQREKNDYNELARAELLSSQNSLSEAQSYLSLEGQITRENALAVSAYIQSAQGYAREATSYLQSDAQQVVSFGRVIGNELSTIQAEVSQAGGYFREALTGLRVSPEIMRLQTWAREKIAQAERDLRGLSKPRQKNYNYSRS</sequence>
<reference evidence="1" key="1">
    <citation type="journal article" date="2015" name="Nature">
        <title>Complex archaea that bridge the gap between prokaryotes and eukaryotes.</title>
        <authorList>
            <person name="Spang A."/>
            <person name="Saw J.H."/>
            <person name="Jorgensen S.L."/>
            <person name="Zaremba-Niedzwiedzka K."/>
            <person name="Martijn J."/>
            <person name="Lind A.E."/>
            <person name="van Eijk R."/>
            <person name="Schleper C."/>
            <person name="Guy L."/>
            <person name="Ettema T.J."/>
        </authorList>
    </citation>
    <scope>NUCLEOTIDE SEQUENCE</scope>
</reference>
<evidence type="ECO:0000313" key="1">
    <source>
        <dbReference type="EMBL" id="KKL19508.1"/>
    </source>
</evidence>
<organism evidence="1">
    <name type="scientific">marine sediment metagenome</name>
    <dbReference type="NCBI Taxonomy" id="412755"/>
    <lineage>
        <taxon>unclassified sequences</taxon>
        <taxon>metagenomes</taxon>
        <taxon>ecological metagenomes</taxon>
    </lineage>
</organism>
<dbReference type="EMBL" id="LAZR01038464">
    <property type="protein sequence ID" value="KKL19508.1"/>
    <property type="molecule type" value="Genomic_DNA"/>
</dbReference>
<accession>A0A0F9E619</accession>